<keyword evidence="3" id="KW-1185">Reference proteome</keyword>
<dbReference type="EMBL" id="JAINUF010000017">
    <property type="protein sequence ID" value="KAJ8338797.1"/>
    <property type="molecule type" value="Genomic_DNA"/>
</dbReference>
<organism evidence="2 3">
    <name type="scientific">Synaphobranchus kaupii</name>
    <name type="common">Kaup's arrowtooth eel</name>
    <dbReference type="NCBI Taxonomy" id="118154"/>
    <lineage>
        <taxon>Eukaryota</taxon>
        <taxon>Metazoa</taxon>
        <taxon>Chordata</taxon>
        <taxon>Craniata</taxon>
        <taxon>Vertebrata</taxon>
        <taxon>Euteleostomi</taxon>
        <taxon>Actinopterygii</taxon>
        <taxon>Neopterygii</taxon>
        <taxon>Teleostei</taxon>
        <taxon>Anguilliformes</taxon>
        <taxon>Synaphobranchidae</taxon>
        <taxon>Synaphobranchus</taxon>
    </lineage>
</organism>
<sequence length="98" mass="10991">MFCCRGSRTNTPAALRLRRAFHHTAVRSGSSTIRVKHRTLELLMLKTDYARLLTPLNLVRLRWAGGDPPGRRPLRPSRMKGAEFKPQADPSPDLSQAG</sequence>
<gene>
    <name evidence="2" type="ORF">SKAU_G00355830</name>
</gene>
<evidence type="ECO:0000313" key="2">
    <source>
        <dbReference type="EMBL" id="KAJ8338797.1"/>
    </source>
</evidence>
<accession>A0A9Q1EHE2</accession>
<feature type="region of interest" description="Disordered" evidence="1">
    <location>
        <begin position="64"/>
        <end position="98"/>
    </location>
</feature>
<evidence type="ECO:0000313" key="3">
    <source>
        <dbReference type="Proteomes" id="UP001152622"/>
    </source>
</evidence>
<reference evidence="2" key="1">
    <citation type="journal article" date="2023" name="Science">
        <title>Genome structures resolve the early diversification of teleost fishes.</title>
        <authorList>
            <person name="Parey E."/>
            <person name="Louis A."/>
            <person name="Montfort J."/>
            <person name="Bouchez O."/>
            <person name="Roques C."/>
            <person name="Iampietro C."/>
            <person name="Lluch J."/>
            <person name="Castinel A."/>
            <person name="Donnadieu C."/>
            <person name="Desvignes T."/>
            <person name="Floi Bucao C."/>
            <person name="Jouanno E."/>
            <person name="Wen M."/>
            <person name="Mejri S."/>
            <person name="Dirks R."/>
            <person name="Jansen H."/>
            <person name="Henkel C."/>
            <person name="Chen W.J."/>
            <person name="Zahm M."/>
            <person name="Cabau C."/>
            <person name="Klopp C."/>
            <person name="Thompson A.W."/>
            <person name="Robinson-Rechavi M."/>
            <person name="Braasch I."/>
            <person name="Lecointre G."/>
            <person name="Bobe J."/>
            <person name="Postlethwait J.H."/>
            <person name="Berthelot C."/>
            <person name="Roest Crollius H."/>
            <person name="Guiguen Y."/>
        </authorList>
    </citation>
    <scope>NUCLEOTIDE SEQUENCE</scope>
    <source>
        <strain evidence="2">WJC10195</strain>
    </source>
</reference>
<dbReference type="AlphaFoldDB" id="A0A9Q1EHE2"/>
<evidence type="ECO:0000256" key="1">
    <source>
        <dbReference type="SAM" id="MobiDB-lite"/>
    </source>
</evidence>
<proteinExistence type="predicted"/>
<protein>
    <submittedName>
        <fullName evidence="2">Uncharacterized protein</fullName>
    </submittedName>
</protein>
<name>A0A9Q1EHE2_SYNKA</name>
<comment type="caution">
    <text evidence="2">The sequence shown here is derived from an EMBL/GenBank/DDBJ whole genome shotgun (WGS) entry which is preliminary data.</text>
</comment>
<dbReference type="Proteomes" id="UP001152622">
    <property type="component" value="Chromosome 17"/>
</dbReference>